<keyword evidence="8" id="KW-1185">Reference proteome</keyword>
<dbReference type="InterPro" id="IPR041516">
    <property type="entry name" value="LACTB2_WH"/>
</dbReference>
<dbReference type="PANTHER" id="PTHR23131">
    <property type="entry name" value="ENDORIBONUCLEASE LACTB2"/>
    <property type="match status" value="1"/>
</dbReference>
<dbReference type="SMART" id="SM00849">
    <property type="entry name" value="Lactamase_B"/>
    <property type="match status" value="1"/>
</dbReference>
<dbReference type="Pfam" id="PF17778">
    <property type="entry name" value="WHD_BLACT"/>
    <property type="match status" value="1"/>
</dbReference>
<dbReference type="STRING" id="1336337.A0A3N4JKZ3"/>
<accession>A0A3N4JKZ3</accession>
<evidence type="ECO:0000256" key="3">
    <source>
        <dbReference type="ARBA" id="ARBA00022723"/>
    </source>
</evidence>
<dbReference type="FunFam" id="3.60.15.10:FF:000041">
    <property type="entry name" value="Metallo-beta-lactamase domain protein"/>
    <property type="match status" value="1"/>
</dbReference>
<keyword evidence="3" id="KW-0479">Metal-binding</keyword>
<gene>
    <name evidence="7" type="ORF">L873DRAFT_1686211</name>
</gene>
<feature type="domain" description="Metallo-beta-lactamase" evidence="6">
    <location>
        <begin position="46"/>
        <end position="201"/>
    </location>
</feature>
<dbReference type="GO" id="GO:0016787">
    <property type="term" value="F:hydrolase activity"/>
    <property type="evidence" value="ECO:0007669"/>
    <property type="project" value="UniProtKB-KW"/>
</dbReference>
<evidence type="ECO:0000313" key="7">
    <source>
        <dbReference type="EMBL" id="RPA98933.1"/>
    </source>
</evidence>
<dbReference type="Proteomes" id="UP000276215">
    <property type="component" value="Unassembled WGS sequence"/>
</dbReference>
<protein>
    <submittedName>
        <fullName evidence="7">Metallo-hydrolase/oxidoreductase</fullName>
    </submittedName>
</protein>
<dbReference type="Gene3D" id="3.60.15.10">
    <property type="entry name" value="Ribonuclease Z/Hydroxyacylglutathione hydrolase-like"/>
    <property type="match status" value="1"/>
</dbReference>
<dbReference type="InterPro" id="IPR036866">
    <property type="entry name" value="RibonucZ/Hydroxyglut_hydro"/>
</dbReference>
<name>A0A3N4JKZ3_9PEZI</name>
<dbReference type="GO" id="GO:0046872">
    <property type="term" value="F:metal ion binding"/>
    <property type="evidence" value="ECO:0007669"/>
    <property type="project" value="UniProtKB-KW"/>
</dbReference>
<dbReference type="InterPro" id="IPR036388">
    <property type="entry name" value="WH-like_DNA-bd_sf"/>
</dbReference>
<dbReference type="Pfam" id="PF00753">
    <property type="entry name" value="Lactamase_B"/>
    <property type="match status" value="1"/>
</dbReference>
<evidence type="ECO:0000259" key="6">
    <source>
        <dbReference type="SMART" id="SM00849"/>
    </source>
</evidence>
<dbReference type="Gene3D" id="1.10.10.10">
    <property type="entry name" value="Winged helix-like DNA-binding domain superfamily/Winged helix DNA-binding domain"/>
    <property type="match status" value="1"/>
</dbReference>
<dbReference type="PANTHER" id="PTHR23131:SF0">
    <property type="entry name" value="ENDORIBONUCLEASE LACTB2"/>
    <property type="match status" value="1"/>
</dbReference>
<dbReference type="CDD" id="cd07722">
    <property type="entry name" value="LACTB2-like_MBL-fold"/>
    <property type="match status" value="1"/>
</dbReference>
<keyword evidence="4 7" id="KW-0378">Hydrolase</keyword>
<dbReference type="SUPFAM" id="SSF56281">
    <property type="entry name" value="Metallo-hydrolase/oxidoreductase"/>
    <property type="match status" value="1"/>
</dbReference>
<evidence type="ECO:0000256" key="4">
    <source>
        <dbReference type="ARBA" id="ARBA00022801"/>
    </source>
</evidence>
<keyword evidence="5" id="KW-0862">Zinc</keyword>
<dbReference type="AlphaFoldDB" id="A0A3N4JKZ3"/>
<evidence type="ECO:0000256" key="5">
    <source>
        <dbReference type="ARBA" id="ARBA00022833"/>
    </source>
</evidence>
<sequence length="305" mass="33942">MAIARGHHEYLEAQLAALPHLPAVERLTPRVIRILGGNPSKYHLQGTNTYLLGTGRERLLIDTGQGIPIWIETLSEVLKQENAVVTQALLTHWHLDHVTGSRDLRKVSPSTKYYKNSPDDGQEEIQDGQVFTVEGATVRALHTPGHAFDHMCFLFKEEDAIFTGDNVLGHGTTVFSDLGAYMESLQRMLDQGMVGVAYPGHGAVIADAKRKISEYIRHRMRREEQIVKVMEEWKEDKKMRAVGGDLGLTALDIVNVIYTSVGPELRLAAAKGAVQVLEKLEGEGKVKKEDCGGQRKWFLADRPSL</sequence>
<dbReference type="OrthoDB" id="17458at2759"/>
<dbReference type="InterPro" id="IPR001279">
    <property type="entry name" value="Metallo-B-lactamas"/>
</dbReference>
<proteinExistence type="inferred from homology"/>
<dbReference type="EMBL" id="ML120392">
    <property type="protein sequence ID" value="RPA98933.1"/>
    <property type="molecule type" value="Genomic_DNA"/>
</dbReference>
<evidence type="ECO:0000256" key="2">
    <source>
        <dbReference type="ARBA" id="ARBA00006759"/>
    </source>
</evidence>
<evidence type="ECO:0000256" key="1">
    <source>
        <dbReference type="ARBA" id="ARBA00001947"/>
    </source>
</evidence>
<dbReference type="GO" id="GO:0044550">
    <property type="term" value="P:secondary metabolite biosynthetic process"/>
    <property type="evidence" value="ECO:0007669"/>
    <property type="project" value="TreeGrafter"/>
</dbReference>
<comment type="cofactor">
    <cofactor evidence="1">
        <name>Zn(2+)</name>
        <dbReference type="ChEBI" id="CHEBI:29105"/>
    </cofactor>
</comment>
<organism evidence="7 8">
    <name type="scientific">Choiromyces venosus 120613-1</name>
    <dbReference type="NCBI Taxonomy" id="1336337"/>
    <lineage>
        <taxon>Eukaryota</taxon>
        <taxon>Fungi</taxon>
        <taxon>Dikarya</taxon>
        <taxon>Ascomycota</taxon>
        <taxon>Pezizomycotina</taxon>
        <taxon>Pezizomycetes</taxon>
        <taxon>Pezizales</taxon>
        <taxon>Tuberaceae</taxon>
        <taxon>Choiromyces</taxon>
    </lineage>
</organism>
<reference evidence="7 8" key="1">
    <citation type="journal article" date="2018" name="Nat. Ecol. Evol.">
        <title>Pezizomycetes genomes reveal the molecular basis of ectomycorrhizal truffle lifestyle.</title>
        <authorList>
            <person name="Murat C."/>
            <person name="Payen T."/>
            <person name="Noel B."/>
            <person name="Kuo A."/>
            <person name="Morin E."/>
            <person name="Chen J."/>
            <person name="Kohler A."/>
            <person name="Krizsan K."/>
            <person name="Balestrini R."/>
            <person name="Da Silva C."/>
            <person name="Montanini B."/>
            <person name="Hainaut M."/>
            <person name="Levati E."/>
            <person name="Barry K.W."/>
            <person name="Belfiori B."/>
            <person name="Cichocki N."/>
            <person name="Clum A."/>
            <person name="Dockter R.B."/>
            <person name="Fauchery L."/>
            <person name="Guy J."/>
            <person name="Iotti M."/>
            <person name="Le Tacon F."/>
            <person name="Lindquist E.A."/>
            <person name="Lipzen A."/>
            <person name="Malagnac F."/>
            <person name="Mello A."/>
            <person name="Molinier V."/>
            <person name="Miyauchi S."/>
            <person name="Poulain J."/>
            <person name="Riccioni C."/>
            <person name="Rubini A."/>
            <person name="Sitrit Y."/>
            <person name="Splivallo R."/>
            <person name="Traeger S."/>
            <person name="Wang M."/>
            <person name="Zifcakova L."/>
            <person name="Wipf D."/>
            <person name="Zambonelli A."/>
            <person name="Paolocci F."/>
            <person name="Nowrousian M."/>
            <person name="Ottonello S."/>
            <person name="Baldrian P."/>
            <person name="Spatafora J.W."/>
            <person name="Henrissat B."/>
            <person name="Nagy L.G."/>
            <person name="Aury J.M."/>
            <person name="Wincker P."/>
            <person name="Grigoriev I.V."/>
            <person name="Bonfante P."/>
            <person name="Martin F.M."/>
        </authorList>
    </citation>
    <scope>NUCLEOTIDE SEQUENCE [LARGE SCALE GENOMIC DNA]</scope>
    <source>
        <strain evidence="7 8">120613-1</strain>
    </source>
</reference>
<comment type="similarity">
    <text evidence="2">Belongs to the metallo-beta-lactamase superfamily. Glyoxalase II family.</text>
</comment>
<dbReference type="InterPro" id="IPR047921">
    <property type="entry name" value="LACTB2-like_MBL-fold"/>
</dbReference>
<dbReference type="InterPro" id="IPR050662">
    <property type="entry name" value="Sec-metab_biosynth-thioest"/>
</dbReference>
<evidence type="ECO:0000313" key="8">
    <source>
        <dbReference type="Proteomes" id="UP000276215"/>
    </source>
</evidence>